<feature type="compositionally biased region" description="Low complexity" evidence="2">
    <location>
        <begin position="190"/>
        <end position="200"/>
    </location>
</feature>
<feature type="region of interest" description="Disordered" evidence="2">
    <location>
        <begin position="233"/>
        <end position="253"/>
    </location>
</feature>
<feature type="region of interest" description="Disordered" evidence="2">
    <location>
        <begin position="190"/>
        <end position="211"/>
    </location>
</feature>
<comment type="caution">
    <text evidence="3">The sequence shown here is derived from an EMBL/GenBank/DDBJ whole genome shotgun (WGS) entry which is preliminary data.</text>
</comment>
<dbReference type="EMBL" id="MU864949">
    <property type="protein sequence ID" value="KAK4464325.1"/>
    <property type="molecule type" value="Genomic_DNA"/>
</dbReference>
<keyword evidence="4" id="KW-1185">Reference proteome</keyword>
<feature type="region of interest" description="Disordered" evidence="2">
    <location>
        <begin position="1"/>
        <end position="79"/>
    </location>
</feature>
<dbReference type="AlphaFoldDB" id="A0AAV9HWD1"/>
<feature type="coiled-coil region" evidence="1">
    <location>
        <begin position="129"/>
        <end position="163"/>
    </location>
</feature>
<evidence type="ECO:0000256" key="1">
    <source>
        <dbReference type="SAM" id="Coils"/>
    </source>
</evidence>
<sequence>MLDQTELPVALRRTRRSISVAEPSPRRALSSSLPSSSPCTRTAPTPSRRRSRRASVGASVRRRSVAKRVRFSDPGPSLSTGLTPMINRASIDTPLSGEVYFAPLRQVLDGRVKRRIRRNGLSEEMNVIYAERRRRAKETKAQIERLKAELAEKDQEIERLHDETIEGDSGRIWSLEQQIAALKEELAAQPRMRQLQQQAQGPTPDNSGVEASTVEADPFTTAFRMDLDSQFDMDVGGSYSDDEAEDAEADDDQFGESTLADLISSTPTRSRRAAGHGSFPSPPSTSPTSVPEEDRPHTPSRPFHRPPSALRRQLTPTPSQTHSHTAVKSSPELEDSSPDTQLQTDLESELVSSLRHELKSLTSTVDYYSSLTTKFSSSSSSPATPQALESLLTSLTTELNSLQSQILCLGFPGTTPLETLSTIRSAFRTARLELEHLAPDEIDLPLTSSESSAAVLDLLLEKLRDLGRLNKEKDDAIDEYHSIEQSLRAQLGARVDAMRILSGQLEEREGRVRELEWGIEELRRMERDAVKDLEDRLEDEAAKAEGVKNESEERRRVIQELEARLEIVIGEREGFETKVQECMIELEGAEQTLQERNARVKELEEEVERVGEELKGACETVRKLRAENVRLEKANDELEEENEELAERVEDEKRKAREVMDTLGGLVNKMGEGLRTPPQSSRKRRSARKRSLNGEEEGGGEAELPSGEAARDAHQGNKKRRYDSGTGVLEEDKVDVNA</sequence>
<organism evidence="3 4">
    <name type="scientific">Cladorrhinum samala</name>
    <dbReference type="NCBI Taxonomy" id="585594"/>
    <lineage>
        <taxon>Eukaryota</taxon>
        <taxon>Fungi</taxon>
        <taxon>Dikarya</taxon>
        <taxon>Ascomycota</taxon>
        <taxon>Pezizomycotina</taxon>
        <taxon>Sordariomycetes</taxon>
        <taxon>Sordariomycetidae</taxon>
        <taxon>Sordariales</taxon>
        <taxon>Podosporaceae</taxon>
        <taxon>Cladorrhinum</taxon>
    </lineage>
</organism>
<feature type="region of interest" description="Disordered" evidence="2">
    <location>
        <begin position="636"/>
        <end position="738"/>
    </location>
</feature>
<feature type="compositionally biased region" description="Basic residues" evidence="2">
    <location>
        <begin position="60"/>
        <end position="69"/>
    </location>
</feature>
<feature type="region of interest" description="Disordered" evidence="2">
    <location>
        <begin position="265"/>
        <end position="342"/>
    </location>
</feature>
<feature type="compositionally biased region" description="Polar residues" evidence="2">
    <location>
        <begin position="201"/>
        <end position="210"/>
    </location>
</feature>
<dbReference type="PANTHER" id="PTHR47357:SF1">
    <property type="entry name" value="SPINDLE POLE BODY COMPONENT 110"/>
    <property type="match status" value="1"/>
</dbReference>
<feature type="compositionally biased region" description="Basic residues" evidence="2">
    <location>
        <begin position="681"/>
        <end position="691"/>
    </location>
</feature>
<reference evidence="3" key="1">
    <citation type="journal article" date="2023" name="Mol. Phylogenet. Evol.">
        <title>Genome-scale phylogeny and comparative genomics of the fungal order Sordariales.</title>
        <authorList>
            <person name="Hensen N."/>
            <person name="Bonometti L."/>
            <person name="Westerberg I."/>
            <person name="Brannstrom I.O."/>
            <person name="Guillou S."/>
            <person name="Cros-Aarteil S."/>
            <person name="Calhoun S."/>
            <person name="Haridas S."/>
            <person name="Kuo A."/>
            <person name="Mondo S."/>
            <person name="Pangilinan J."/>
            <person name="Riley R."/>
            <person name="LaButti K."/>
            <person name="Andreopoulos B."/>
            <person name="Lipzen A."/>
            <person name="Chen C."/>
            <person name="Yan M."/>
            <person name="Daum C."/>
            <person name="Ng V."/>
            <person name="Clum A."/>
            <person name="Steindorff A."/>
            <person name="Ohm R.A."/>
            <person name="Martin F."/>
            <person name="Silar P."/>
            <person name="Natvig D.O."/>
            <person name="Lalanne C."/>
            <person name="Gautier V."/>
            <person name="Ament-Velasquez S.L."/>
            <person name="Kruys A."/>
            <person name="Hutchinson M.I."/>
            <person name="Powell A.J."/>
            <person name="Barry K."/>
            <person name="Miller A.N."/>
            <person name="Grigoriev I.V."/>
            <person name="Debuchy R."/>
            <person name="Gladieux P."/>
            <person name="Hiltunen Thoren M."/>
            <person name="Johannesson H."/>
        </authorList>
    </citation>
    <scope>NUCLEOTIDE SEQUENCE</scope>
    <source>
        <strain evidence="3">PSN324</strain>
    </source>
</reference>
<proteinExistence type="predicted"/>
<feature type="compositionally biased region" description="Polar residues" evidence="2">
    <location>
        <begin position="314"/>
        <end position="328"/>
    </location>
</feature>
<feature type="compositionally biased region" description="Acidic residues" evidence="2">
    <location>
        <begin position="240"/>
        <end position="253"/>
    </location>
</feature>
<dbReference type="PANTHER" id="PTHR47357">
    <property type="entry name" value="COP1-INTERACTIVE PROTEIN 1"/>
    <property type="match status" value="1"/>
</dbReference>
<evidence type="ECO:0000313" key="3">
    <source>
        <dbReference type="EMBL" id="KAK4464325.1"/>
    </source>
</evidence>
<name>A0AAV9HWD1_9PEZI</name>
<feature type="compositionally biased region" description="Basic and acidic residues" evidence="2">
    <location>
        <begin position="645"/>
        <end position="660"/>
    </location>
</feature>
<evidence type="ECO:0000313" key="4">
    <source>
        <dbReference type="Proteomes" id="UP001321749"/>
    </source>
</evidence>
<keyword evidence="1" id="KW-0175">Coiled coil</keyword>
<protein>
    <submittedName>
        <fullName evidence="3">Myosin heavy chain, skeletal muscle, adult</fullName>
    </submittedName>
</protein>
<gene>
    <name evidence="3" type="ORF">QBC42DRAFT_295141</name>
</gene>
<feature type="compositionally biased region" description="Low complexity" evidence="2">
    <location>
        <begin position="26"/>
        <end position="46"/>
    </location>
</feature>
<evidence type="ECO:0000256" key="2">
    <source>
        <dbReference type="SAM" id="MobiDB-lite"/>
    </source>
</evidence>
<reference evidence="3" key="2">
    <citation type="submission" date="2023-06" db="EMBL/GenBank/DDBJ databases">
        <authorList>
            <consortium name="Lawrence Berkeley National Laboratory"/>
            <person name="Mondo S.J."/>
            <person name="Hensen N."/>
            <person name="Bonometti L."/>
            <person name="Westerberg I."/>
            <person name="Brannstrom I.O."/>
            <person name="Guillou S."/>
            <person name="Cros-Aarteil S."/>
            <person name="Calhoun S."/>
            <person name="Haridas S."/>
            <person name="Kuo A."/>
            <person name="Pangilinan J."/>
            <person name="Riley R."/>
            <person name="Labutti K."/>
            <person name="Andreopoulos B."/>
            <person name="Lipzen A."/>
            <person name="Chen C."/>
            <person name="Yanf M."/>
            <person name="Daum C."/>
            <person name="Ng V."/>
            <person name="Clum A."/>
            <person name="Steindorff A."/>
            <person name="Ohm R."/>
            <person name="Martin F."/>
            <person name="Silar P."/>
            <person name="Natvig D."/>
            <person name="Lalanne C."/>
            <person name="Gautier V."/>
            <person name="Ament-Velasquez S.L."/>
            <person name="Kruys A."/>
            <person name="Hutchinson M.I."/>
            <person name="Powell A.J."/>
            <person name="Barry K."/>
            <person name="Miller A.N."/>
            <person name="Grigoriev I.V."/>
            <person name="Debuchy R."/>
            <person name="Gladieux P."/>
            <person name="Thoren M.H."/>
            <person name="Johannesson H."/>
        </authorList>
    </citation>
    <scope>NUCLEOTIDE SEQUENCE</scope>
    <source>
        <strain evidence="3">PSN324</strain>
    </source>
</reference>
<dbReference type="GO" id="GO:0005200">
    <property type="term" value="F:structural constituent of cytoskeleton"/>
    <property type="evidence" value="ECO:0007669"/>
    <property type="project" value="TreeGrafter"/>
</dbReference>
<dbReference type="Proteomes" id="UP001321749">
    <property type="component" value="Unassembled WGS sequence"/>
</dbReference>
<dbReference type="GO" id="GO:0005856">
    <property type="term" value="C:cytoskeleton"/>
    <property type="evidence" value="ECO:0007669"/>
    <property type="project" value="TreeGrafter"/>
</dbReference>
<accession>A0AAV9HWD1</accession>